<dbReference type="AlphaFoldDB" id="A0A1B4FUS1"/>
<proteinExistence type="predicted"/>
<dbReference type="InterPro" id="IPR050155">
    <property type="entry name" value="HAD-like_hydrolase_sf"/>
</dbReference>
<dbReference type="PANTHER" id="PTHR43434:SF13">
    <property type="entry name" value="PHOSPHOGLYCOLATE PHOSPHATASE"/>
    <property type="match status" value="1"/>
</dbReference>
<evidence type="ECO:0000313" key="1">
    <source>
        <dbReference type="EMBL" id="AOJ07394.1"/>
    </source>
</evidence>
<dbReference type="GO" id="GO:0005829">
    <property type="term" value="C:cytosol"/>
    <property type="evidence" value="ECO:0007669"/>
    <property type="project" value="TreeGrafter"/>
</dbReference>
<accession>A0A1B4FUS1</accession>
<dbReference type="EMBL" id="CP013388">
    <property type="protein sequence ID" value="AOJ07394.1"/>
    <property type="molecule type" value="Genomic_DNA"/>
</dbReference>
<dbReference type="Gene3D" id="3.40.50.1000">
    <property type="entry name" value="HAD superfamily/HAD-like"/>
    <property type="match status" value="1"/>
</dbReference>
<dbReference type="InterPro" id="IPR041492">
    <property type="entry name" value="HAD_2"/>
</dbReference>
<dbReference type="SUPFAM" id="SSF56784">
    <property type="entry name" value="HAD-like"/>
    <property type="match status" value="1"/>
</dbReference>
<evidence type="ECO:0000313" key="2">
    <source>
        <dbReference type="Proteomes" id="UP000067711"/>
    </source>
</evidence>
<dbReference type="SFLD" id="SFLDG01129">
    <property type="entry name" value="C1.5:_HAD__Beta-PGM__Phosphata"/>
    <property type="match status" value="1"/>
</dbReference>
<dbReference type="Proteomes" id="UP000067711">
    <property type="component" value="Chromosome 2"/>
</dbReference>
<dbReference type="RefSeq" id="WP_066491275.1">
    <property type="nucleotide sequence ID" value="NZ_CP013388.1"/>
</dbReference>
<dbReference type="InterPro" id="IPR023198">
    <property type="entry name" value="PGP-like_dom2"/>
</dbReference>
<sequence>MAYKLIAFDFDGTLADSLACFLRALSESAQQHGFRAIDDALLPQVRGMSAREIVELLGVPPWKVPRIAADMRQRMHARAADVRLFPCIDATLRSLARCGAHVAVATSNSEAVVRAIAGPATCAHIRHFSCGISLFGKARRLQALVRASGFARDDVLYVGDEVRDAQAADKAGIAFKGVAWGYTAPEALQAHCRLPLLDRPEALLAL</sequence>
<dbReference type="Pfam" id="PF13419">
    <property type="entry name" value="HAD_2"/>
    <property type="match status" value="1"/>
</dbReference>
<protein>
    <submittedName>
        <fullName evidence="1">Hydrolase</fullName>
    </submittedName>
</protein>
<dbReference type="GO" id="GO:0008967">
    <property type="term" value="F:phosphoglycolate phosphatase activity"/>
    <property type="evidence" value="ECO:0007669"/>
    <property type="project" value="TreeGrafter"/>
</dbReference>
<dbReference type="InterPro" id="IPR036412">
    <property type="entry name" value="HAD-like_sf"/>
</dbReference>
<gene>
    <name evidence="1" type="ORF">WS71_08805</name>
</gene>
<name>A0A1B4FUS1_9BURK</name>
<dbReference type="SFLD" id="SFLDS00003">
    <property type="entry name" value="Haloacid_Dehalogenase"/>
    <property type="match status" value="1"/>
</dbReference>
<dbReference type="InterPro" id="IPR023214">
    <property type="entry name" value="HAD_sf"/>
</dbReference>
<dbReference type="Gene3D" id="1.10.150.240">
    <property type="entry name" value="Putative phosphatase, domain 2"/>
    <property type="match status" value="1"/>
</dbReference>
<dbReference type="PANTHER" id="PTHR43434">
    <property type="entry name" value="PHOSPHOGLYCOLATE PHOSPHATASE"/>
    <property type="match status" value="1"/>
</dbReference>
<reference evidence="1 2" key="1">
    <citation type="submission" date="2015-12" db="EMBL/GenBank/DDBJ databases">
        <title>Diversity of Burkholderia near neighbor genomes.</title>
        <authorList>
            <person name="Sahl J."/>
            <person name="Wagner D."/>
            <person name="Keim P."/>
        </authorList>
    </citation>
    <scope>NUCLEOTIDE SEQUENCE [LARGE SCALE GENOMIC DNA]</scope>
    <source>
        <strain evidence="1 2">BDU8</strain>
    </source>
</reference>
<dbReference type="GO" id="GO:0006281">
    <property type="term" value="P:DNA repair"/>
    <property type="evidence" value="ECO:0007669"/>
    <property type="project" value="TreeGrafter"/>
</dbReference>
<organism evidence="1 2">
    <name type="scientific">Burkholderia mayonis</name>
    <dbReference type="NCBI Taxonomy" id="1385591"/>
    <lineage>
        <taxon>Bacteria</taxon>
        <taxon>Pseudomonadati</taxon>
        <taxon>Pseudomonadota</taxon>
        <taxon>Betaproteobacteria</taxon>
        <taxon>Burkholderiales</taxon>
        <taxon>Burkholderiaceae</taxon>
        <taxon>Burkholderia</taxon>
        <taxon>pseudomallei group</taxon>
    </lineage>
</organism>
<keyword evidence="1" id="KW-0378">Hydrolase</keyword>